<dbReference type="PANTHER" id="PTHR11660">
    <property type="entry name" value="SOLUTE CARRIER FAMILY 40 MEMBER"/>
    <property type="match status" value="1"/>
</dbReference>
<feature type="transmembrane region" description="Helical" evidence="7">
    <location>
        <begin position="211"/>
        <end position="233"/>
    </location>
</feature>
<accession>A0A8H5BQD5</accession>
<organism evidence="8 9">
    <name type="scientific">Psilocybe cf. subviscida</name>
    <dbReference type="NCBI Taxonomy" id="2480587"/>
    <lineage>
        <taxon>Eukaryota</taxon>
        <taxon>Fungi</taxon>
        <taxon>Dikarya</taxon>
        <taxon>Basidiomycota</taxon>
        <taxon>Agaricomycotina</taxon>
        <taxon>Agaricomycetes</taxon>
        <taxon>Agaricomycetidae</taxon>
        <taxon>Agaricales</taxon>
        <taxon>Agaricineae</taxon>
        <taxon>Strophariaceae</taxon>
        <taxon>Psilocybe</taxon>
    </lineage>
</organism>
<dbReference type="GO" id="GO:0005381">
    <property type="term" value="F:iron ion transmembrane transporter activity"/>
    <property type="evidence" value="ECO:0007669"/>
    <property type="project" value="UniProtKB-UniRule"/>
</dbReference>
<dbReference type="CDD" id="cd17480">
    <property type="entry name" value="MFS_SLC40A1_like"/>
    <property type="match status" value="1"/>
</dbReference>
<dbReference type="InterPro" id="IPR009716">
    <property type="entry name" value="Ferroportin-1"/>
</dbReference>
<evidence type="ECO:0000256" key="2">
    <source>
        <dbReference type="ARBA" id="ARBA00006279"/>
    </source>
</evidence>
<protein>
    <recommendedName>
        <fullName evidence="7">Solute carrier family 40 member</fullName>
    </recommendedName>
</protein>
<comment type="caution">
    <text evidence="7">Lacks conserved residue(s) required for the propagation of feature annotation.</text>
</comment>
<sequence>MTEAVGQGPRLGGDRLASIERRALLSLAAQHLSVTWTQRTSEFASYLFLIDLFPDTLLPSALYGFFTTFAGVVFGGNAGALVDHPNRLQAIRTNIVVTKLATASIYILLLILLVKYPSESKAAGRNLKQGGYPNVWTLYAFIIIASCITKLSDISMSVAIERDWVMTISGTSDAHLTRLNLWMRRIDLGCKLVSPLFVGLLTSTAGNVITLIVIACVAIGGLGFELFWINIVWKQFPVLAELRANPPAAPRQHARVSLGSIKLWAATSLQDWQMFFRSTIFPSSMAISLLYFTTLSFDGTMIAWLKTNTYSDGLISGMRGISVLTGLAGTALMPVLESKIGLTRAGHWSIWSEVIALAPVLISFYIPHWYSTQQGSKAPAWNQALLFGGMALSRIGLWSFDLCQLKLLQIALADHPRRNTLNGLQFALQNILDLLRYVMVIFLSRPSQFKYTAVVSFGAVVSAAILYLLYLRRERGHLIHAEWFAWKLLKWS</sequence>
<keyword evidence="5 7" id="KW-1133">Transmembrane helix</keyword>
<feature type="transmembrane region" description="Helical" evidence="7">
    <location>
        <begin position="188"/>
        <end position="205"/>
    </location>
</feature>
<keyword evidence="7" id="KW-0406">Ion transport</keyword>
<dbReference type="GO" id="GO:0016020">
    <property type="term" value="C:membrane"/>
    <property type="evidence" value="ECO:0007669"/>
    <property type="project" value="UniProtKB-SubCell"/>
</dbReference>
<evidence type="ECO:0000313" key="9">
    <source>
        <dbReference type="Proteomes" id="UP000567179"/>
    </source>
</evidence>
<feature type="transmembrane region" description="Helical" evidence="7">
    <location>
        <begin position="317"/>
        <end position="336"/>
    </location>
</feature>
<comment type="caution">
    <text evidence="8">The sequence shown here is derived from an EMBL/GenBank/DDBJ whole genome shotgun (WGS) entry which is preliminary data.</text>
</comment>
<keyword evidence="4 7" id="KW-0812">Transmembrane</keyword>
<comment type="similarity">
    <text evidence="2 7">Belongs to the ferroportin (FP) (TC 2.A.100) family. SLC40A subfamily.</text>
</comment>
<dbReference type="Proteomes" id="UP000567179">
    <property type="component" value="Unassembled WGS sequence"/>
</dbReference>
<evidence type="ECO:0000256" key="5">
    <source>
        <dbReference type="ARBA" id="ARBA00022989"/>
    </source>
</evidence>
<feature type="transmembrane region" description="Helical" evidence="7">
    <location>
        <begin position="449"/>
        <end position="470"/>
    </location>
</feature>
<keyword evidence="9" id="KW-1185">Reference proteome</keyword>
<dbReference type="SUPFAM" id="SSF103473">
    <property type="entry name" value="MFS general substrate transporter"/>
    <property type="match status" value="1"/>
</dbReference>
<keyword evidence="3 7" id="KW-0813">Transport</keyword>
<reference evidence="8 9" key="1">
    <citation type="journal article" date="2020" name="ISME J.">
        <title>Uncovering the hidden diversity of litter-decomposition mechanisms in mushroom-forming fungi.</title>
        <authorList>
            <person name="Floudas D."/>
            <person name="Bentzer J."/>
            <person name="Ahren D."/>
            <person name="Johansson T."/>
            <person name="Persson P."/>
            <person name="Tunlid A."/>
        </authorList>
    </citation>
    <scope>NUCLEOTIDE SEQUENCE [LARGE SCALE GENOMIC DNA]</scope>
    <source>
        <strain evidence="8 9">CBS 101986</strain>
    </source>
</reference>
<dbReference type="InterPro" id="IPR036259">
    <property type="entry name" value="MFS_trans_sf"/>
</dbReference>
<dbReference type="AlphaFoldDB" id="A0A8H5BQD5"/>
<feature type="transmembrane region" description="Helical" evidence="7">
    <location>
        <begin position="61"/>
        <end position="82"/>
    </location>
</feature>
<keyword evidence="6 7" id="KW-0472">Membrane</keyword>
<evidence type="ECO:0000256" key="3">
    <source>
        <dbReference type="ARBA" id="ARBA00022448"/>
    </source>
</evidence>
<dbReference type="PANTHER" id="PTHR11660:SF57">
    <property type="entry name" value="SOLUTE CARRIER FAMILY 40 MEMBER"/>
    <property type="match status" value="1"/>
</dbReference>
<dbReference type="Pfam" id="PF06963">
    <property type="entry name" value="FPN1"/>
    <property type="match status" value="1"/>
</dbReference>
<evidence type="ECO:0000256" key="1">
    <source>
        <dbReference type="ARBA" id="ARBA00004141"/>
    </source>
</evidence>
<gene>
    <name evidence="8" type="ORF">D9619_004802</name>
</gene>
<feature type="transmembrane region" description="Helical" evidence="7">
    <location>
        <begin position="134"/>
        <end position="152"/>
    </location>
</feature>
<dbReference type="OrthoDB" id="648861at2759"/>
<feature type="transmembrane region" description="Helical" evidence="7">
    <location>
        <begin position="284"/>
        <end position="305"/>
    </location>
</feature>
<proteinExistence type="inferred from homology"/>
<evidence type="ECO:0000256" key="7">
    <source>
        <dbReference type="RuleBase" id="RU365065"/>
    </source>
</evidence>
<evidence type="ECO:0000313" key="8">
    <source>
        <dbReference type="EMBL" id="KAF5327602.1"/>
    </source>
</evidence>
<dbReference type="EMBL" id="JAACJJ010000014">
    <property type="protein sequence ID" value="KAF5327602.1"/>
    <property type="molecule type" value="Genomic_DNA"/>
</dbReference>
<comment type="subcellular location">
    <subcellularLocation>
        <location evidence="1 7">Membrane</location>
        <topology evidence="1 7">Multi-pass membrane protein</topology>
    </subcellularLocation>
</comment>
<evidence type="ECO:0000256" key="6">
    <source>
        <dbReference type="ARBA" id="ARBA00023136"/>
    </source>
</evidence>
<comment type="function">
    <text evidence="7">May be involved in iron transport and iron homeostasis.</text>
</comment>
<feature type="transmembrane region" description="Helical" evidence="7">
    <location>
        <begin position="348"/>
        <end position="368"/>
    </location>
</feature>
<name>A0A8H5BQD5_9AGAR</name>
<feature type="transmembrane region" description="Helical" evidence="7">
    <location>
        <begin position="94"/>
        <end position="114"/>
    </location>
</feature>
<evidence type="ECO:0000256" key="4">
    <source>
        <dbReference type="ARBA" id="ARBA00022692"/>
    </source>
</evidence>